<dbReference type="InterPro" id="IPR036322">
    <property type="entry name" value="WD40_repeat_dom_sf"/>
</dbReference>
<dbReference type="PROSITE" id="PS00678">
    <property type="entry name" value="WD_REPEATS_1"/>
    <property type="match status" value="1"/>
</dbReference>
<evidence type="ECO:0000256" key="2">
    <source>
        <dbReference type="ARBA" id="ARBA00022574"/>
    </source>
</evidence>
<dbReference type="InterPro" id="IPR044285">
    <property type="entry name" value="PWP1"/>
</dbReference>
<dbReference type="PANTHER" id="PTHR14091">
    <property type="entry name" value="PERIODIC TRYPTOPHAN PROTEIN 1"/>
    <property type="match status" value="1"/>
</dbReference>
<dbReference type="SMART" id="SM00320">
    <property type="entry name" value="WD40"/>
    <property type="match status" value="4"/>
</dbReference>
<dbReference type="VEuPathDB" id="FungiDB:CXQ87_001069"/>
<keyword evidence="2 4" id="KW-0853">WD repeat</keyword>
<dbReference type="Pfam" id="PF00400">
    <property type="entry name" value="WD40"/>
    <property type="match status" value="2"/>
</dbReference>
<keyword evidence="7" id="KW-1185">Reference proteome</keyword>
<feature type="repeat" description="WD" evidence="4">
    <location>
        <begin position="622"/>
        <end position="664"/>
    </location>
</feature>
<evidence type="ECO:0000256" key="1">
    <source>
        <dbReference type="ARBA" id="ARBA00022553"/>
    </source>
</evidence>
<keyword evidence="3" id="KW-0677">Repeat</keyword>
<feature type="region of interest" description="Disordered" evidence="5">
    <location>
        <begin position="888"/>
        <end position="910"/>
    </location>
</feature>
<organism evidence="6 7">
    <name type="scientific">Candidozyma duobushaemuli</name>
    <dbReference type="NCBI Taxonomy" id="1231522"/>
    <lineage>
        <taxon>Eukaryota</taxon>
        <taxon>Fungi</taxon>
        <taxon>Dikarya</taxon>
        <taxon>Ascomycota</taxon>
        <taxon>Saccharomycotina</taxon>
        <taxon>Pichiomycetes</taxon>
        <taxon>Metschnikowiaceae</taxon>
        <taxon>Candidozyma</taxon>
    </lineage>
</organism>
<dbReference type="Proteomes" id="UP000244406">
    <property type="component" value="Unassembled WGS sequence"/>
</dbReference>
<dbReference type="PROSITE" id="PS50294">
    <property type="entry name" value="WD_REPEATS_REGION"/>
    <property type="match status" value="1"/>
</dbReference>
<dbReference type="SUPFAM" id="SSF50978">
    <property type="entry name" value="WD40 repeat-like"/>
    <property type="match status" value="1"/>
</dbReference>
<comment type="caution">
    <text evidence="6">The sequence shown here is derived from an EMBL/GenBank/DDBJ whole genome shotgun (WGS) entry which is preliminary data.</text>
</comment>
<feature type="compositionally biased region" description="Basic residues" evidence="5">
    <location>
        <begin position="1"/>
        <end position="21"/>
    </location>
</feature>
<keyword evidence="1" id="KW-0597">Phosphoprotein</keyword>
<proteinExistence type="predicted"/>
<feature type="region of interest" description="Disordered" evidence="5">
    <location>
        <begin position="222"/>
        <end position="253"/>
    </location>
</feature>
<dbReference type="AlphaFoldDB" id="A0A2V1AKA2"/>
<evidence type="ECO:0000313" key="7">
    <source>
        <dbReference type="Proteomes" id="UP000244406"/>
    </source>
</evidence>
<evidence type="ECO:0000256" key="3">
    <source>
        <dbReference type="ARBA" id="ARBA00022737"/>
    </source>
</evidence>
<name>A0A2V1AKA2_9ASCO</name>
<accession>A0A2V1AKA2</accession>
<dbReference type="InterPro" id="IPR015943">
    <property type="entry name" value="WD40/YVTN_repeat-like_dom_sf"/>
</dbReference>
<gene>
    <name evidence="6" type="ORF">CXQ87_001069</name>
</gene>
<dbReference type="PROSITE" id="PS50082">
    <property type="entry name" value="WD_REPEATS_2"/>
    <property type="match status" value="1"/>
</dbReference>
<feature type="region of interest" description="Disordered" evidence="5">
    <location>
        <begin position="1"/>
        <end position="53"/>
    </location>
</feature>
<reference evidence="6 7" key="1">
    <citation type="submission" date="2017-12" db="EMBL/GenBank/DDBJ databases">
        <title>Genome Sequence of the Amphotericin B-resistant Candida duobushaemulonii strain, B09383.</title>
        <authorList>
            <person name="Chow N.A."/>
            <person name="Gade L."/>
            <person name="Batra D."/>
            <person name="Rowe L.A."/>
            <person name="Loparev V.N."/>
            <person name="Litvintseva A.P."/>
        </authorList>
    </citation>
    <scope>NUCLEOTIDE SEQUENCE [LARGE SCALE GENOMIC DNA]</scope>
    <source>
        <strain evidence="6 7">B09383</strain>
    </source>
</reference>
<dbReference type="InterPro" id="IPR001680">
    <property type="entry name" value="WD40_rpt"/>
</dbReference>
<dbReference type="EMBL" id="PKFP01000008">
    <property type="protein sequence ID" value="PVH18152.1"/>
    <property type="molecule type" value="Genomic_DNA"/>
</dbReference>
<evidence type="ECO:0000256" key="4">
    <source>
        <dbReference type="PROSITE-ProRule" id="PRU00221"/>
    </source>
</evidence>
<dbReference type="PANTHER" id="PTHR14091:SF0">
    <property type="entry name" value="PERIODIC TRYPTOPHAN PROTEIN 1 HOMOLOG"/>
    <property type="match status" value="1"/>
</dbReference>
<evidence type="ECO:0000313" key="6">
    <source>
        <dbReference type="EMBL" id="PVH18152.1"/>
    </source>
</evidence>
<feature type="compositionally biased region" description="Basic and acidic residues" evidence="5">
    <location>
        <begin position="402"/>
        <end position="412"/>
    </location>
</feature>
<dbReference type="GO" id="GO:0006364">
    <property type="term" value="P:rRNA processing"/>
    <property type="evidence" value="ECO:0007669"/>
    <property type="project" value="InterPro"/>
</dbReference>
<feature type="compositionally biased region" description="Acidic residues" evidence="5">
    <location>
        <begin position="897"/>
        <end position="910"/>
    </location>
</feature>
<feature type="region of interest" description="Disordered" evidence="5">
    <location>
        <begin position="402"/>
        <end position="421"/>
    </location>
</feature>
<dbReference type="RefSeq" id="XP_025339092.1">
    <property type="nucleotide sequence ID" value="XM_025479619.1"/>
</dbReference>
<dbReference type="InterPro" id="IPR019775">
    <property type="entry name" value="WD40_repeat_CS"/>
</dbReference>
<evidence type="ECO:0000256" key="5">
    <source>
        <dbReference type="SAM" id="MobiDB-lite"/>
    </source>
</evidence>
<protein>
    <submittedName>
        <fullName evidence="6">Uncharacterized protein</fullName>
    </submittedName>
</protein>
<dbReference type="Gene3D" id="2.130.10.10">
    <property type="entry name" value="YVTN repeat-like/Quinoprotein amine dehydrogenase"/>
    <property type="match status" value="1"/>
</dbReference>
<sequence length="910" mass="101750">MVLHKSKWDRKAKNKYMKKHGIVQQEAPKPVKAKWSAKKSSSTPRVLHFDEEDSDWDSEDEALLDHFYPQLGETELSVESKLAIKRQIVYALMQHQNQEEPEPERKEFNEEDGIYLGTRHEKAEEIPEEGELEIDEEAAKYLMPKDQLESKIAEYLSSDIKPQKSRKLLKSKISDNLLDEYGIESYTSTVKSSDYSKGDEDQVWKDLDKLTAEDLHNFKIGSKLDRSSKGTMRELTEEEKEQHSNRAEKLESAKLHEQIKKKFGTSNSQTRKVLEINNINENDDRAMEVLSKRIAQSGPDDANTLEEDLETLLGVTNNKPQHEPVGEQDLDKLLESLDSVNLEEEAPKAKGHISKEDESFLDELLGGFAAEFPEKYELDDAEMERITQMAQLELSDAKADLQDAQKKEFKSEEDIDDDLKDYNLDTYDDEEEEEGESVSMFPGLSNTDASYKENEDGDGYLSLPTAAEEKQEKQELQVYPTDNLVLATRTEDDVSYLDVYVYDDGAGAPEGSELEKGDELDEDVAQGMTRDSNLYVHHDLMLPAFPLCVEWVNFRPGTSGEDNSANIGNFAAIGTFDPQIEVWNLDCVDKAFPDMILGEPQQNSFQSLSKKKKKKSKGKFVSTHHTDAVLSLAHNRTHRTALASTSADKTVKLWDLSQGTAVRSLNDVHQGKTVSSSSWHAQEASILLTGGYNGAGAISDVRISDDSQMTKSYFVGGGQEVESVQWGAQPEIFYAGTDGGNVYCFDIRNQDKPLWTLHAHDTGISSLDVSSHVPGMLITSAMSEKLVKLWKAPSEANKGPSMVLSRDFGVGNVLTCSFAGDAEVAGNMTVGGASGPLKMWDCFSNKSVRNTFKEELKQLQKKAREEAAQRGRASRIARKYQGDAKETLMTVEAGGFTDEDDSDEDAGMEE</sequence>
<dbReference type="GeneID" id="37001070"/>
<dbReference type="GO" id="GO:0005634">
    <property type="term" value="C:nucleus"/>
    <property type="evidence" value="ECO:0007669"/>
    <property type="project" value="TreeGrafter"/>
</dbReference>
<feature type="region of interest" description="Disordered" evidence="5">
    <location>
        <begin position="428"/>
        <end position="456"/>
    </location>
</feature>